<dbReference type="OrthoDB" id="191139at2759"/>
<dbReference type="InterPro" id="IPR036291">
    <property type="entry name" value="NAD(P)-bd_dom_sf"/>
</dbReference>
<sequence length="194" mass="21587">MQIGQISTVEMLECHVINAFAPWVLISELKSLMEATGNPVISETSATASDVSEDTSIKSSYDKYIVNVSAMEGQFYRPKTVFHPHSNMAKASLNMMTRTSAAGLAALNIFMTAVDTGWITDENPVEQWEKRENAPPPLDEWDAAMRVLDPILVGVRGGDRMWGVFLKNYTIVAATRSTNIHITRLQHKRVANPY</sequence>
<name>A0A177WE04_BATDL</name>
<accession>A0A177WE04</accession>
<evidence type="ECO:0000256" key="1">
    <source>
        <dbReference type="ARBA" id="ARBA00006484"/>
    </source>
</evidence>
<organism evidence="2 3">
    <name type="scientific">Batrachochytrium dendrobatidis (strain JEL423)</name>
    <dbReference type="NCBI Taxonomy" id="403673"/>
    <lineage>
        <taxon>Eukaryota</taxon>
        <taxon>Fungi</taxon>
        <taxon>Fungi incertae sedis</taxon>
        <taxon>Chytridiomycota</taxon>
        <taxon>Chytridiomycota incertae sedis</taxon>
        <taxon>Chytridiomycetes</taxon>
        <taxon>Rhizophydiales</taxon>
        <taxon>Rhizophydiales incertae sedis</taxon>
        <taxon>Batrachochytrium</taxon>
    </lineage>
</organism>
<dbReference type="PANTHER" id="PTHR43544:SF2">
    <property type="entry name" value="OXIDOREDUCTASE"/>
    <property type="match status" value="1"/>
</dbReference>
<dbReference type="Proteomes" id="UP000077115">
    <property type="component" value="Unassembled WGS sequence"/>
</dbReference>
<dbReference type="InterPro" id="IPR051468">
    <property type="entry name" value="Fungal_SecMetab_SDRs"/>
</dbReference>
<protein>
    <submittedName>
        <fullName evidence="2">Uncharacterized protein</fullName>
    </submittedName>
</protein>
<dbReference type="VEuPathDB" id="FungiDB:BDEG_21874"/>
<dbReference type="GO" id="GO:0005737">
    <property type="term" value="C:cytoplasm"/>
    <property type="evidence" value="ECO:0007669"/>
    <property type="project" value="TreeGrafter"/>
</dbReference>
<dbReference type="AlphaFoldDB" id="A0A177WE04"/>
<dbReference type="STRING" id="403673.A0A177WE04"/>
<dbReference type="EMBL" id="DS022301">
    <property type="protein sequence ID" value="OAJ37904.1"/>
    <property type="molecule type" value="Genomic_DNA"/>
</dbReference>
<dbReference type="SUPFAM" id="SSF51735">
    <property type="entry name" value="NAD(P)-binding Rossmann-fold domains"/>
    <property type="match status" value="1"/>
</dbReference>
<reference evidence="2 3" key="2">
    <citation type="submission" date="2016-05" db="EMBL/GenBank/DDBJ databases">
        <title>Lineage-specific infection strategies underlie the spectrum of fungal disease in amphibians.</title>
        <authorList>
            <person name="Cuomo C.A."/>
            <person name="Farrer R.A."/>
            <person name="James T."/>
            <person name="Longcore J."/>
            <person name="Birren B."/>
        </authorList>
    </citation>
    <scope>NUCLEOTIDE SEQUENCE [LARGE SCALE GENOMIC DNA]</scope>
    <source>
        <strain evidence="2 3">JEL423</strain>
    </source>
</reference>
<dbReference type="PANTHER" id="PTHR43544">
    <property type="entry name" value="SHORT-CHAIN DEHYDROGENASE/REDUCTASE"/>
    <property type="match status" value="1"/>
</dbReference>
<evidence type="ECO:0000313" key="2">
    <source>
        <dbReference type="EMBL" id="OAJ37904.1"/>
    </source>
</evidence>
<dbReference type="Gene3D" id="3.40.50.720">
    <property type="entry name" value="NAD(P)-binding Rossmann-like Domain"/>
    <property type="match status" value="1"/>
</dbReference>
<dbReference type="GO" id="GO:0016491">
    <property type="term" value="F:oxidoreductase activity"/>
    <property type="evidence" value="ECO:0007669"/>
    <property type="project" value="TreeGrafter"/>
</dbReference>
<comment type="similarity">
    <text evidence="1">Belongs to the short-chain dehydrogenases/reductases (SDR) family.</text>
</comment>
<proteinExistence type="inferred from homology"/>
<gene>
    <name evidence="2" type="ORF">BDEG_21874</name>
</gene>
<evidence type="ECO:0000313" key="3">
    <source>
        <dbReference type="Proteomes" id="UP000077115"/>
    </source>
</evidence>
<reference evidence="2 3" key="1">
    <citation type="submission" date="2006-10" db="EMBL/GenBank/DDBJ databases">
        <title>The Genome Sequence of Batrachochytrium dendrobatidis JEL423.</title>
        <authorList>
            <consortium name="The Broad Institute Genome Sequencing Platform"/>
            <person name="Birren B."/>
            <person name="Lander E."/>
            <person name="Galagan J."/>
            <person name="Cuomo C."/>
            <person name="Devon K."/>
            <person name="Jaffe D."/>
            <person name="Butler J."/>
            <person name="Alvarez P."/>
            <person name="Gnerre S."/>
            <person name="Grabherr M."/>
            <person name="Kleber M."/>
            <person name="Mauceli E."/>
            <person name="Brockman W."/>
            <person name="Young S."/>
            <person name="LaButti K."/>
            <person name="Sykes S."/>
            <person name="DeCaprio D."/>
            <person name="Crawford M."/>
            <person name="Koehrsen M."/>
            <person name="Engels R."/>
            <person name="Montgomery P."/>
            <person name="Pearson M."/>
            <person name="Howarth C."/>
            <person name="Larson L."/>
            <person name="White J."/>
            <person name="O'Leary S."/>
            <person name="Kodira C."/>
            <person name="Zeng Q."/>
            <person name="Yandava C."/>
            <person name="Alvarado L."/>
            <person name="Longcore J."/>
            <person name="James T."/>
        </authorList>
    </citation>
    <scope>NUCLEOTIDE SEQUENCE [LARGE SCALE GENOMIC DNA]</scope>
    <source>
        <strain evidence="2 3">JEL423</strain>
    </source>
</reference>